<protein>
    <recommendedName>
        <fullName evidence="1">Glyoxalase/fosfomycin resistance/dioxygenase domain-containing protein</fullName>
    </recommendedName>
</protein>
<reference evidence="2" key="1">
    <citation type="submission" date="2022-12" db="EMBL/GenBank/DDBJ databases">
        <authorList>
            <person name="Krivoruchko A.V."/>
            <person name="Elkin A."/>
        </authorList>
    </citation>
    <scope>NUCLEOTIDE SEQUENCE</scope>
    <source>
        <strain evidence="2">IEGM 1388</strain>
    </source>
</reference>
<dbReference type="Proteomes" id="UP001067235">
    <property type="component" value="Unassembled WGS sequence"/>
</dbReference>
<accession>A0ABT4MW66</accession>
<feature type="domain" description="Glyoxalase/fosfomycin resistance/dioxygenase" evidence="1">
    <location>
        <begin position="7"/>
        <end position="127"/>
    </location>
</feature>
<evidence type="ECO:0000313" key="3">
    <source>
        <dbReference type="Proteomes" id="UP001067235"/>
    </source>
</evidence>
<dbReference type="Gene3D" id="3.10.180.10">
    <property type="entry name" value="2,3-Dihydroxybiphenyl 1,2-Dioxygenase, domain 1"/>
    <property type="match status" value="1"/>
</dbReference>
<evidence type="ECO:0000259" key="1">
    <source>
        <dbReference type="Pfam" id="PF00903"/>
    </source>
</evidence>
<dbReference type="Pfam" id="PF00903">
    <property type="entry name" value="Glyoxalase"/>
    <property type="match status" value="1"/>
</dbReference>
<comment type="caution">
    <text evidence="2">The sequence shown here is derived from an EMBL/GenBank/DDBJ whole genome shotgun (WGS) entry which is preliminary data.</text>
</comment>
<name>A0ABT4MW66_GORRU</name>
<keyword evidence="3" id="KW-1185">Reference proteome</keyword>
<sequence length="140" mass="15176">MKIEFITSVVVITSDLQASRGLFMGALGLPLVPRDREYYASDDVGGCKHFGVWPISQAAEACFGTDTWPDDVPVPQTSIEFEVADAAAVAKGADELRSLGYRMLHDAKTEPWGQTIARVLSPDGSMVGVSYSPRFHDPQS</sequence>
<dbReference type="InterPro" id="IPR029068">
    <property type="entry name" value="Glyas_Bleomycin-R_OHBP_Dase"/>
</dbReference>
<gene>
    <name evidence="2" type="ORF">O4213_13745</name>
</gene>
<dbReference type="EMBL" id="JAPWIE010000004">
    <property type="protein sequence ID" value="MCZ4551049.1"/>
    <property type="molecule type" value="Genomic_DNA"/>
</dbReference>
<organism evidence="2 3">
    <name type="scientific">Gordonia rubripertincta</name>
    <name type="common">Rhodococcus corallinus</name>
    <dbReference type="NCBI Taxonomy" id="36822"/>
    <lineage>
        <taxon>Bacteria</taxon>
        <taxon>Bacillati</taxon>
        <taxon>Actinomycetota</taxon>
        <taxon>Actinomycetes</taxon>
        <taxon>Mycobacteriales</taxon>
        <taxon>Gordoniaceae</taxon>
        <taxon>Gordonia</taxon>
    </lineage>
</organism>
<dbReference type="InterPro" id="IPR004360">
    <property type="entry name" value="Glyas_Fos-R_dOase_dom"/>
</dbReference>
<proteinExistence type="predicted"/>
<dbReference type="SUPFAM" id="SSF54593">
    <property type="entry name" value="Glyoxalase/Bleomycin resistance protein/Dihydroxybiphenyl dioxygenase"/>
    <property type="match status" value="1"/>
</dbReference>
<evidence type="ECO:0000313" key="2">
    <source>
        <dbReference type="EMBL" id="MCZ4551049.1"/>
    </source>
</evidence>
<dbReference type="RefSeq" id="WP_301571772.1">
    <property type="nucleotide sequence ID" value="NZ_JAPWIE010000004.1"/>
</dbReference>